<sequence>MAANLQQAHPPPPSTLLRLFLCEFSNRPNAESSYLKRKREPGDGDDEHEPSSGGLLHGQHSQDTRGAPLQDALTLQGQQGQGARGSFRSFEDARSYMHTLGLKSAEEWQAWSSSGKRPHDIPSRPETMYKSSGWTSHGDFIGYAVGKVGSYRTFEDARTYVRTLGLKSEKEWREWRKSGARPHDIPSNPNVTYKSSGWTSYGDFLGYAVGKVAGTFRTFEDARTYVHTLGLKSTDEWWAWSKSGARPPDIPSTPHATYKESGWISYPDFLGFAEGKVAGSFRTFEDARAYVRMLGLKSKKEWETWRKSGARPHDIPSNPQTTYKSSGWTSYGDFLGYDKGKSAVSTGSACIELIALPRSLKREPDDITPPQISQRFIVFDTPMLEMRYAAMYVAQMLREDGSNGVNDCDIELRLLSGDVVSLTEQTIRDVLALPAASASASQGPLVKIHYTTRSTEEGSLQQSKGKINGYCAVKEE</sequence>
<feature type="region of interest" description="Disordered" evidence="1">
    <location>
        <begin position="30"/>
        <end position="66"/>
    </location>
</feature>
<protein>
    <submittedName>
        <fullName evidence="2">Uncharacterized protein</fullName>
    </submittedName>
</protein>
<evidence type="ECO:0000313" key="3">
    <source>
        <dbReference type="Proteomes" id="UP000660262"/>
    </source>
</evidence>
<evidence type="ECO:0000313" key="2">
    <source>
        <dbReference type="EMBL" id="GHP09858.1"/>
    </source>
</evidence>
<gene>
    <name evidence="2" type="ORF">PPROV_000859300</name>
</gene>
<reference evidence="2" key="1">
    <citation type="submission" date="2020-10" db="EMBL/GenBank/DDBJ databases">
        <title>Unveiling of a novel bifunctional photoreceptor, Dualchrome1, isolated from a cosmopolitan green alga.</title>
        <authorList>
            <person name="Suzuki S."/>
            <person name="Kawachi M."/>
        </authorList>
    </citation>
    <scope>NUCLEOTIDE SEQUENCE</scope>
    <source>
        <strain evidence="2">NIES 2893</strain>
    </source>
</reference>
<organism evidence="2 3">
    <name type="scientific">Pycnococcus provasolii</name>
    <dbReference type="NCBI Taxonomy" id="41880"/>
    <lineage>
        <taxon>Eukaryota</taxon>
        <taxon>Viridiplantae</taxon>
        <taxon>Chlorophyta</taxon>
        <taxon>Pseudoscourfieldiophyceae</taxon>
        <taxon>Pseudoscourfieldiales</taxon>
        <taxon>Pycnococcaceae</taxon>
        <taxon>Pycnococcus</taxon>
    </lineage>
</organism>
<dbReference type="Proteomes" id="UP000660262">
    <property type="component" value="Unassembled WGS sequence"/>
</dbReference>
<evidence type="ECO:0000256" key="1">
    <source>
        <dbReference type="SAM" id="MobiDB-lite"/>
    </source>
</evidence>
<dbReference type="EMBL" id="BNJQ01000026">
    <property type="protein sequence ID" value="GHP09858.1"/>
    <property type="molecule type" value="Genomic_DNA"/>
</dbReference>
<name>A0A830HS99_9CHLO</name>
<keyword evidence="3" id="KW-1185">Reference proteome</keyword>
<dbReference type="AlphaFoldDB" id="A0A830HS99"/>
<proteinExistence type="predicted"/>
<comment type="caution">
    <text evidence="2">The sequence shown here is derived from an EMBL/GenBank/DDBJ whole genome shotgun (WGS) entry which is preliminary data.</text>
</comment>
<accession>A0A830HS99</accession>